<proteinExistence type="predicted"/>
<accession>X0UGD5</accession>
<name>X0UGD5_9ZZZZ</name>
<sequence>MELNLDEWVVESFLVKRDSRNCVGEEEYLSVCKLNISDNLKTKFQEIIKKYLCDDESGFNLDLNSFHEYMSDDSKVKNYKIKKEELTEQNNYFNDLLSKIEAEEGETAVATADYSKYSYIVLKIFK</sequence>
<protein>
    <submittedName>
        <fullName evidence="1">Uncharacterized protein</fullName>
    </submittedName>
</protein>
<dbReference type="AlphaFoldDB" id="X0UGD5"/>
<evidence type="ECO:0000313" key="1">
    <source>
        <dbReference type="EMBL" id="GAF87565.1"/>
    </source>
</evidence>
<reference evidence="1" key="1">
    <citation type="journal article" date="2014" name="Front. Microbiol.">
        <title>High frequency of phylogenetically diverse reductive dehalogenase-homologous genes in deep subseafloor sedimentary metagenomes.</title>
        <authorList>
            <person name="Kawai M."/>
            <person name="Futagami T."/>
            <person name="Toyoda A."/>
            <person name="Takaki Y."/>
            <person name="Nishi S."/>
            <person name="Hori S."/>
            <person name="Arai W."/>
            <person name="Tsubouchi T."/>
            <person name="Morono Y."/>
            <person name="Uchiyama I."/>
            <person name="Ito T."/>
            <person name="Fujiyama A."/>
            <person name="Inagaki F."/>
            <person name="Takami H."/>
        </authorList>
    </citation>
    <scope>NUCLEOTIDE SEQUENCE</scope>
    <source>
        <strain evidence="1">Expedition CK06-06</strain>
    </source>
</reference>
<dbReference type="EMBL" id="BARS01017800">
    <property type="protein sequence ID" value="GAF87565.1"/>
    <property type="molecule type" value="Genomic_DNA"/>
</dbReference>
<organism evidence="1">
    <name type="scientific">marine sediment metagenome</name>
    <dbReference type="NCBI Taxonomy" id="412755"/>
    <lineage>
        <taxon>unclassified sequences</taxon>
        <taxon>metagenomes</taxon>
        <taxon>ecological metagenomes</taxon>
    </lineage>
</organism>
<comment type="caution">
    <text evidence="1">The sequence shown here is derived from an EMBL/GenBank/DDBJ whole genome shotgun (WGS) entry which is preliminary data.</text>
</comment>
<gene>
    <name evidence="1" type="ORF">S01H1_29066</name>
</gene>